<protein>
    <submittedName>
        <fullName evidence="1">Uncharacterized protein</fullName>
    </submittedName>
</protein>
<dbReference type="InterPro" id="IPR004158">
    <property type="entry name" value="DUF247_pln"/>
</dbReference>
<dbReference type="EMBL" id="JANJYI010000005">
    <property type="protein sequence ID" value="KAK2650815.1"/>
    <property type="molecule type" value="Genomic_DNA"/>
</dbReference>
<evidence type="ECO:0000313" key="2">
    <source>
        <dbReference type="Proteomes" id="UP001280121"/>
    </source>
</evidence>
<reference evidence="1" key="1">
    <citation type="journal article" date="2023" name="Plant J.">
        <title>Genome sequences and population genomics provide insights into the demographic history, inbreeding, and mutation load of two 'living fossil' tree species of Dipteronia.</title>
        <authorList>
            <person name="Feng Y."/>
            <person name="Comes H.P."/>
            <person name="Chen J."/>
            <person name="Zhu S."/>
            <person name="Lu R."/>
            <person name="Zhang X."/>
            <person name="Li P."/>
            <person name="Qiu J."/>
            <person name="Olsen K.M."/>
            <person name="Qiu Y."/>
        </authorList>
    </citation>
    <scope>NUCLEOTIDE SEQUENCE</scope>
    <source>
        <strain evidence="1">KIB01</strain>
    </source>
</reference>
<sequence length="419" mass="48879">MYKVEDVGTNIRNHHAAKSHSITFRSSCLQQNQNPSPSQIFNNRKITFDQCEFCFSILMNDSLQLYKPRAPRDYCIYEVPYCPSRKSDGVYTPMLFSIGPIHYGKAELSIMEEQKRRYYEKFRSRIPDDSLEEFKSFLHREETRILGRYRYGCGTFSFQMVEFQRIVFNDSIFIFELLLGDHDEVNDGFLNETCEQNALIKRDLMLLENQLPYFILEHLYKLLSGYQSYPSLMNLSCKFFGLRMPKENSVQHFTDLARSSLVGVFPRDSERSNGRFMSLPTAKELKKLGVIFEPVVGGCVADMKVLSVKFIVRFFKFQIPRLEVNILSECIFQNVMAFEMCAYKSMMQCHVSNFLYLMGCLVYYEDDFNVLVTEKIISNKLGDGADVIKLFKRVFAGRVAHPDRDIWGVCEPLRSLVDY</sequence>
<organism evidence="1 2">
    <name type="scientific">Dipteronia dyeriana</name>
    <dbReference type="NCBI Taxonomy" id="168575"/>
    <lineage>
        <taxon>Eukaryota</taxon>
        <taxon>Viridiplantae</taxon>
        <taxon>Streptophyta</taxon>
        <taxon>Embryophyta</taxon>
        <taxon>Tracheophyta</taxon>
        <taxon>Spermatophyta</taxon>
        <taxon>Magnoliopsida</taxon>
        <taxon>eudicotyledons</taxon>
        <taxon>Gunneridae</taxon>
        <taxon>Pentapetalae</taxon>
        <taxon>rosids</taxon>
        <taxon>malvids</taxon>
        <taxon>Sapindales</taxon>
        <taxon>Sapindaceae</taxon>
        <taxon>Hippocastanoideae</taxon>
        <taxon>Acereae</taxon>
        <taxon>Dipteronia</taxon>
    </lineage>
</organism>
<proteinExistence type="predicted"/>
<dbReference type="AlphaFoldDB" id="A0AAD9UB78"/>
<dbReference type="Pfam" id="PF03140">
    <property type="entry name" value="DUF247"/>
    <property type="match status" value="1"/>
</dbReference>
<dbReference type="Proteomes" id="UP001280121">
    <property type="component" value="Unassembled WGS sequence"/>
</dbReference>
<accession>A0AAD9UB78</accession>
<evidence type="ECO:0000313" key="1">
    <source>
        <dbReference type="EMBL" id="KAK2650815.1"/>
    </source>
</evidence>
<dbReference type="PANTHER" id="PTHR31170:SF20">
    <property type="entry name" value="DUF247 DOMAIN PROTEIN"/>
    <property type="match status" value="1"/>
</dbReference>
<comment type="caution">
    <text evidence="1">The sequence shown here is derived from an EMBL/GenBank/DDBJ whole genome shotgun (WGS) entry which is preliminary data.</text>
</comment>
<dbReference type="PANTHER" id="PTHR31170">
    <property type="entry name" value="BNAC04G53230D PROTEIN"/>
    <property type="match status" value="1"/>
</dbReference>
<gene>
    <name evidence="1" type="ORF">Ddye_018304</name>
</gene>
<name>A0AAD9UB78_9ROSI</name>
<keyword evidence="2" id="KW-1185">Reference proteome</keyword>